<evidence type="ECO:0000256" key="1">
    <source>
        <dbReference type="ARBA" id="ARBA00004651"/>
    </source>
</evidence>
<keyword evidence="4 8" id="KW-1133">Transmembrane helix</keyword>
<evidence type="ECO:0000256" key="8">
    <source>
        <dbReference type="SAM" id="Phobius"/>
    </source>
</evidence>
<dbReference type="InterPro" id="IPR050445">
    <property type="entry name" value="Bact_polysacc_biosynth/exp"/>
</dbReference>
<keyword evidence="3 8" id="KW-0812">Transmembrane</keyword>
<evidence type="ECO:0000256" key="5">
    <source>
        <dbReference type="ARBA" id="ARBA00023136"/>
    </source>
</evidence>
<evidence type="ECO:0000256" key="6">
    <source>
        <dbReference type="SAM" id="Coils"/>
    </source>
</evidence>
<feature type="transmembrane region" description="Helical" evidence="8">
    <location>
        <begin position="499"/>
        <end position="519"/>
    </location>
</feature>
<gene>
    <name evidence="11" type="ORF">A6A05_01560</name>
</gene>
<proteinExistence type="predicted"/>
<keyword evidence="6" id="KW-0175">Coiled coil</keyword>
<dbReference type="STRING" id="1437059.A6A05_01560"/>
<dbReference type="InterPro" id="IPR032807">
    <property type="entry name" value="GNVR"/>
</dbReference>
<feature type="transmembrane region" description="Helical" evidence="8">
    <location>
        <begin position="22"/>
        <end position="41"/>
    </location>
</feature>
<reference evidence="11 12" key="1">
    <citation type="submission" date="2016-04" db="EMBL/GenBank/DDBJ databases">
        <title>Draft genome sequence of freshwater magnetotactic bacteria Magnetospirillum marisnigri SP-1 and Magnetospirillum moscoviense BB-1.</title>
        <authorList>
            <person name="Koziaeva V."/>
            <person name="Dziuba M.V."/>
            <person name="Ivanov T.M."/>
            <person name="Kuznetsov B."/>
            <person name="Grouzdev D.S."/>
        </authorList>
    </citation>
    <scope>NUCLEOTIDE SEQUENCE [LARGE SCALE GENOMIC DNA]</scope>
    <source>
        <strain evidence="11 12">BB-1</strain>
    </source>
</reference>
<feature type="compositionally biased region" description="Basic and acidic residues" evidence="7">
    <location>
        <begin position="299"/>
        <end position="319"/>
    </location>
</feature>
<dbReference type="Proteomes" id="UP000078543">
    <property type="component" value="Unassembled WGS sequence"/>
</dbReference>
<evidence type="ECO:0000259" key="9">
    <source>
        <dbReference type="Pfam" id="PF02706"/>
    </source>
</evidence>
<protein>
    <submittedName>
        <fullName evidence="11">Uncharacterized protein</fullName>
    </submittedName>
</protein>
<evidence type="ECO:0000256" key="3">
    <source>
        <dbReference type="ARBA" id="ARBA00022692"/>
    </source>
</evidence>
<feature type="domain" description="Tyrosine-protein kinase G-rich" evidence="10">
    <location>
        <begin position="376"/>
        <end position="457"/>
    </location>
</feature>
<comment type="subcellular location">
    <subcellularLocation>
        <location evidence="1">Cell membrane</location>
        <topology evidence="1">Multi-pass membrane protein</topology>
    </subcellularLocation>
</comment>
<evidence type="ECO:0000256" key="4">
    <source>
        <dbReference type="ARBA" id="ARBA00022989"/>
    </source>
</evidence>
<evidence type="ECO:0000313" key="12">
    <source>
        <dbReference type="Proteomes" id="UP000078543"/>
    </source>
</evidence>
<comment type="caution">
    <text evidence="11">The sequence shown here is derived from an EMBL/GenBank/DDBJ whole genome shotgun (WGS) entry which is preliminary data.</text>
</comment>
<feature type="transmembrane region" description="Helical" evidence="8">
    <location>
        <begin position="435"/>
        <end position="454"/>
    </location>
</feature>
<dbReference type="Pfam" id="PF13807">
    <property type="entry name" value="GNVR"/>
    <property type="match status" value="1"/>
</dbReference>
<dbReference type="NCBIfam" id="TIGR03007">
    <property type="entry name" value="pepcterm_ChnLen"/>
    <property type="match status" value="1"/>
</dbReference>
<dbReference type="GO" id="GO:0004713">
    <property type="term" value="F:protein tyrosine kinase activity"/>
    <property type="evidence" value="ECO:0007669"/>
    <property type="project" value="TreeGrafter"/>
</dbReference>
<sequence length="543" mass="60115">MNTIIPAAFWTELRAYWRQRRIILAIGWIVSVGGWLVIIVLPDRYDAMTRIYVDTENLLTPLLRNITVQADVIKQIEVLQRTLLNRKNMASVAHSADLDLDLESEQDKERLYTKLSRQIVVKTEGNNLFSVTYSNSDPQMAKKIVEALLNIFVETNLGQNRSSMGNARNFIENEIANYERKLKQADSRLAEFRSRHVGVLAGEGNVSFSTRIDAAQRELTIAKAKVEDMIALRALLNANLATISPYHDVDSPGSVIISGGTATQMSARGRVQLLETEMNQLQARYTELHPDVVATRRSLEHARQQAEREALQPSDEKGARGGGRGRASNPLYEQVKLRLIQAEADLGQAQSRARIASDEASRLQTLAEGAPAIEAEAADLNREYGVIKAKYEELLGRRESARLSEAAETRGDKIQFRIIEAPQVPTSPAFPNRPLLVTAVLVMALAAGGGVVFLRQAIDDTIGSTAILAARFNLRVYGTMPLVDNVVGRARRRIEVRNFTFAAGGLFAVYIVILATAFAQQAFPSLLRLDVPAILQRVLNHVG</sequence>
<dbReference type="InterPro" id="IPR014345">
    <property type="entry name" value="XrtA_polysacc_chain"/>
</dbReference>
<feature type="region of interest" description="Disordered" evidence="7">
    <location>
        <begin position="299"/>
        <end position="328"/>
    </location>
</feature>
<dbReference type="PANTHER" id="PTHR32309:SF13">
    <property type="entry name" value="FERRIC ENTEROBACTIN TRANSPORT PROTEIN FEPE"/>
    <property type="match status" value="1"/>
</dbReference>
<evidence type="ECO:0000259" key="10">
    <source>
        <dbReference type="Pfam" id="PF13807"/>
    </source>
</evidence>
<dbReference type="GO" id="GO:0005886">
    <property type="term" value="C:plasma membrane"/>
    <property type="evidence" value="ECO:0007669"/>
    <property type="project" value="UniProtKB-SubCell"/>
</dbReference>
<dbReference type="EMBL" id="LWQU01000130">
    <property type="protein sequence ID" value="OAN51576.1"/>
    <property type="molecule type" value="Genomic_DNA"/>
</dbReference>
<keyword evidence="2" id="KW-1003">Cell membrane</keyword>
<evidence type="ECO:0000256" key="2">
    <source>
        <dbReference type="ARBA" id="ARBA00022475"/>
    </source>
</evidence>
<keyword evidence="5 8" id="KW-0472">Membrane</keyword>
<evidence type="ECO:0000313" key="11">
    <source>
        <dbReference type="EMBL" id="OAN51576.1"/>
    </source>
</evidence>
<dbReference type="PANTHER" id="PTHR32309">
    <property type="entry name" value="TYROSINE-PROTEIN KINASE"/>
    <property type="match status" value="1"/>
</dbReference>
<name>A0A178MRT4_9PROT</name>
<evidence type="ECO:0000256" key="7">
    <source>
        <dbReference type="SAM" id="MobiDB-lite"/>
    </source>
</evidence>
<dbReference type="InterPro" id="IPR003856">
    <property type="entry name" value="LPS_length_determ_N"/>
</dbReference>
<dbReference type="Pfam" id="PF02706">
    <property type="entry name" value="Wzz"/>
    <property type="match status" value="1"/>
</dbReference>
<keyword evidence="12" id="KW-1185">Reference proteome</keyword>
<dbReference type="OrthoDB" id="9795292at2"/>
<feature type="coiled-coil region" evidence="6">
    <location>
        <begin position="332"/>
        <end position="359"/>
    </location>
</feature>
<organism evidence="11 12">
    <name type="scientific">Magnetospirillum moscoviense</name>
    <dbReference type="NCBI Taxonomy" id="1437059"/>
    <lineage>
        <taxon>Bacteria</taxon>
        <taxon>Pseudomonadati</taxon>
        <taxon>Pseudomonadota</taxon>
        <taxon>Alphaproteobacteria</taxon>
        <taxon>Rhodospirillales</taxon>
        <taxon>Rhodospirillaceae</taxon>
        <taxon>Magnetospirillum</taxon>
    </lineage>
</organism>
<dbReference type="AlphaFoldDB" id="A0A178MRT4"/>
<dbReference type="RefSeq" id="WP_068499492.1">
    <property type="nucleotide sequence ID" value="NZ_LWQU01000130.1"/>
</dbReference>
<feature type="coiled-coil region" evidence="6">
    <location>
        <begin position="168"/>
        <end position="232"/>
    </location>
</feature>
<accession>A0A178MRT4</accession>
<feature type="domain" description="Polysaccharide chain length determinant N-terminal" evidence="9">
    <location>
        <begin position="14"/>
        <end position="92"/>
    </location>
</feature>